<accession>A0A5N4B1W6</accession>
<dbReference type="Proteomes" id="UP000327044">
    <property type="component" value="Unassembled WGS sequence"/>
</dbReference>
<organism evidence="2 3">
    <name type="scientific">Photinus pyralis</name>
    <name type="common">Common eastern firefly</name>
    <name type="synonym">Lampyris pyralis</name>
    <dbReference type="NCBI Taxonomy" id="7054"/>
    <lineage>
        <taxon>Eukaryota</taxon>
        <taxon>Metazoa</taxon>
        <taxon>Ecdysozoa</taxon>
        <taxon>Arthropoda</taxon>
        <taxon>Hexapoda</taxon>
        <taxon>Insecta</taxon>
        <taxon>Pterygota</taxon>
        <taxon>Neoptera</taxon>
        <taxon>Endopterygota</taxon>
        <taxon>Coleoptera</taxon>
        <taxon>Polyphaga</taxon>
        <taxon>Elateriformia</taxon>
        <taxon>Elateroidea</taxon>
        <taxon>Lampyridae</taxon>
        <taxon>Lampyrinae</taxon>
        <taxon>Photinus</taxon>
    </lineage>
</organism>
<gene>
    <name evidence="2" type="ORF">PPYR_00534</name>
</gene>
<evidence type="ECO:0000313" key="2">
    <source>
        <dbReference type="EMBL" id="KAB0803564.1"/>
    </source>
</evidence>
<reference evidence="2 3" key="1">
    <citation type="journal article" date="2018" name="Elife">
        <title>Firefly genomes illuminate parallel origins of bioluminescence in beetles.</title>
        <authorList>
            <person name="Fallon T.R."/>
            <person name="Lower S.E."/>
            <person name="Chang C.H."/>
            <person name="Bessho-Uehara M."/>
            <person name="Martin G.J."/>
            <person name="Bewick A.J."/>
            <person name="Behringer M."/>
            <person name="Debat H.J."/>
            <person name="Wong I."/>
            <person name="Day J.C."/>
            <person name="Suvorov A."/>
            <person name="Silva C.J."/>
            <person name="Stanger-Hall K.F."/>
            <person name="Hall D.W."/>
            <person name="Schmitz R.J."/>
            <person name="Nelson D.R."/>
            <person name="Lewis S.M."/>
            <person name="Shigenobu S."/>
            <person name="Bybee S.M."/>
            <person name="Larracuente A.M."/>
            <person name="Oba Y."/>
            <person name="Weng J.K."/>
        </authorList>
    </citation>
    <scope>NUCLEOTIDE SEQUENCE [LARGE SCALE GENOMIC DNA]</scope>
    <source>
        <strain evidence="2">1611_PpyrPB1</strain>
        <tissue evidence="2">Whole body</tissue>
    </source>
</reference>
<feature type="signal peptide" evidence="1">
    <location>
        <begin position="1"/>
        <end position="20"/>
    </location>
</feature>
<dbReference type="InParanoid" id="A0A5N4B1W6"/>
<feature type="chain" id="PRO_5024341722" evidence="1">
    <location>
        <begin position="21"/>
        <end position="174"/>
    </location>
</feature>
<proteinExistence type="predicted"/>
<keyword evidence="3" id="KW-1185">Reference proteome</keyword>
<evidence type="ECO:0000313" key="3">
    <source>
        <dbReference type="Proteomes" id="UP000327044"/>
    </source>
</evidence>
<sequence>MLKLLLLSFISVAIVYFCNGAKEAVKPNELQFRQGINLGNFVSGALFCIYVGIINAVNINTPGIIEQLGQALLDAGLCLNLNLENGVNELVTEMLFCIQNLVNGTIWQLSVVLARLEPILQNIELSVQCTENMVIYLCSEMCVAMPLLCLEIGDLNLFEFLLRPVMKIVCDLLQ</sequence>
<dbReference type="AlphaFoldDB" id="A0A5N4B1W6"/>
<protein>
    <submittedName>
        <fullName evidence="2">Uncharacterized protein</fullName>
    </submittedName>
</protein>
<comment type="caution">
    <text evidence="2">The sequence shown here is derived from an EMBL/GenBank/DDBJ whole genome shotgun (WGS) entry which is preliminary data.</text>
</comment>
<evidence type="ECO:0000256" key="1">
    <source>
        <dbReference type="SAM" id="SignalP"/>
    </source>
</evidence>
<keyword evidence="1" id="KW-0732">Signal</keyword>
<dbReference type="EMBL" id="VVIM01000001">
    <property type="protein sequence ID" value="KAB0803564.1"/>
    <property type="molecule type" value="Genomic_DNA"/>
</dbReference>
<name>A0A5N4B1W6_PHOPY</name>